<reference evidence="2" key="1">
    <citation type="journal article" date="2012" name="Nat. Genet.">
        <title>Whole-genome sequence of Schistosoma haematobium.</title>
        <authorList>
            <person name="Young N.D."/>
            <person name="Jex A.R."/>
            <person name="Li B."/>
            <person name="Liu S."/>
            <person name="Yang L."/>
            <person name="Xiong Z."/>
            <person name="Li Y."/>
            <person name="Cantacessi C."/>
            <person name="Hall R.S."/>
            <person name="Xu X."/>
            <person name="Chen F."/>
            <person name="Wu X."/>
            <person name="Zerlotini A."/>
            <person name="Oliveira G."/>
            <person name="Hofmann A."/>
            <person name="Zhang G."/>
            <person name="Fang X."/>
            <person name="Kang Y."/>
            <person name="Campbell B.E."/>
            <person name="Loukas A."/>
            <person name="Ranganathan S."/>
            <person name="Rollinson D."/>
            <person name="Rinaldi G."/>
            <person name="Brindley P.J."/>
            <person name="Yang H."/>
            <person name="Wang J."/>
            <person name="Wang J."/>
            <person name="Gasser R.B."/>
        </authorList>
    </citation>
    <scope>NUCLEOTIDE SEQUENCE</scope>
</reference>
<dbReference type="AlphaFoldDB" id="A0A922IJR1"/>
<dbReference type="KEGG" id="shx:MS3_00008385"/>
<keyword evidence="1" id="KW-0812">Transmembrane</keyword>
<dbReference type="GeneID" id="24590095"/>
<comment type="caution">
    <text evidence="2">The sequence shown here is derived from an EMBL/GenBank/DDBJ whole genome shotgun (WGS) entry which is preliminary data.</text>
</comment>
<protein>
    <submittedName>
        <fullName evidence="2">Uncharacterized protein</fullName>
    </submittedName>
</protein>
<gene>
    <name evidence="2" type="ORF">MS3_00008385</name>
</gene>
<evidence type="ECO:0000256" key="1">
    <source>
        <dbReference type="SAM" id="Phobius"/>
    </source>
</evidence>
<dbReference type="Proteomes" id="UP000471633">
    <property type="component" value="Unassembled WGS sequence"/>
</dbReference>
<dbReference type="CTD" id="24590095"/>
<dbReference type="RefSeq" id="XP_012793971.3">
    <property type="nucleotide sequence ID" value="XM_012938517.3"/>
</dbReference>
<reference evidence="2" key="2">
    <citation type="journal article" date="2019" name="Gigascience">
        <title>High-quality Schistosoma haematobium genome achieved by single-molecule and long-range sequencing.</title>
        <authorList>
            <person name="Stroehlein A.J."/>
            <person name="Korhonen P.K."/>
            <person name="Chong T.M."/>
            <person name="Lim Y.L."/>
            <person name="Chan K.G."/>
            <person name="Webster B."/>
            <person name="Rollinson D."/>
            <person name="Brindley P.J."/>
            <person name="Gasser R.B."/>
            <person name="Young N.D."/>
        </authorList>
    </citation>
    <scope>NUCLEOTIDE SEQUENCE</scope>
</reference>
<reference evidence="2" key="4">
    <citation type="journal article" date="2022" name="PLoS Pathog.">
        <title>Chromosome-level genome of Schistosoma haematobium underpins genome-wide explorations of molecular variation.</title>
        <authorList>
            <person name="Stroehlein A.J."/>
            <person name="Korhonen P.K."/>
            <person name="Lee V.V."/>
            <person name="Ralph S.A."/>
            <person name="Mentink-Kane M."/>
            <person name="You H."/>
            <person name="McManus D.P."/>
            <person name="Tchuente L.T."/>
            <person name="Stothard J.R."/>
            <person name="Kaur P."/>
            <person name="Dudchenko O."/>
            <person name="Aiden E.L."/>
            <person name="Yang B."/>
            <person name="Yang H."/>
            <person name="Emery A.M."/>
            <person name="Webster B.L."/>
            <person name="Brindley P.J."/>
            <person name="Rollinson D."/>
            <person name="Chang B.C.H."/>
            <person name="Gasser R.B."/>
            <person name="Young N.D."/>
        </authorList>
    </citation>
    <scope>NUCLEOTIDE SEQUENCE</scope>
</reference>
<feature type="transmembrane region" description="Helical" evidence="1">
    <location>
        <begin position="87"/>
        <end position="105"/>
    </location>
</feature>
<organism evidence="2 3">
    <name type="scientific">Schistosoma haematobium</name>
    <name type="common">Blood fluke</name>
    <dbReference type="NCBI Taxonomy" id="6185"/>
    <lineage>
        <taxon>Eukaryota</taxon>
        <taxon>Metazoa</taxon>
        <taxon>Spiralia</taxon>
        <taxon>Lophotrochozoa</taxon>
        <taxon>Platyhelminthes</taxon>
        <taxon>Trematoda</taxon>
        <taxon>Digenea</taxon>
        <taxon>Strigeidida</taxon>
        <taxon>Schistosomatoidea</taxon>
        <taxon>Schistosomatidae</taxon>
        <taxon>Schistosoma</taxon>
    </lineage>
</organism>
<sequence length="174" mass="19804">MYLYHRRYTSIASFVPNASSNEQTSRAIYKTLTTLDAGQLSGLEITRSRARPISSLFGFHGVGLWIRTAEESHDGTKRPYSASRFSMMSYTFNGFITFCIMILILNKQFYELNAVYLPFNYRWPIVPYMDDDDDGLPHRILPSISSLSHLHKRGPELIIPFISGGVPAKKSDID</sequence>
<keyword evidence="1" id="KW-1133">Transmembrane helix</keyword>
<evidence type="ECO:0000313" key="2">
    <source>
        <dbReference type="EMBL" id="KAH9581166.1"/>
    </source>
</evidence>
<name>A0A922IJR1_SCHHA</name>
<dbReference type="EMBL" id="AMPZ03000006">
    <property type="protein sequence ID" value="KAH9581166.1"/>
    <property type="molecule type" value="Genomic_DNA"/>
</dbReference>
<evidence type="ECO:0000313" key="3">
    <source>
        <dbReference type="Proteomes" id="UP000471633"/>
    </source>
</evidence>
<keyword evidence="3" id="KW-1185">Reference proteome</keyword>
<reference evidence="2" key="3">
    <citation type="submission" date="2021-06" db="EMBL/GenBank/DDBJ databases">
        <title>Chromosome-level genome assembly for S. haematobium.</title>
        <authorList>
            <person name="Stroehlein A.J."/>
        </authorList>
    </citation>
    <scope>NUCLEOTIDE SEQUENCE</scope>
</reference>
<accession>A0A922IJR1</accession>
<proteinExistence type="predicted"/>
<keyword evidence="1" id="KW-0472">Membrane</keyword>